<dbReference type="EMBL" id="FUXI01000013">
    <property type="protein sequence ID" value="SJZ75459.1"/>
    <property type="molecule type" value="Genomic_DNA"/>
</dbReference>
<feature type="transmembrane region" description="Helical" evidence="2">
    <location>
        <begin position="12"/>
        <end position="31"/>
    </location>
</feature>
<accession>A0A1T4N884</accession>
<dbReference type="AlphaFoldDB" id="A0A1T4N884"/>
<evidence type="ECO:0000313" key="3">
    <source>
        <dbReference type="EMBL" id="SJZ75459.1"/>
    </source>
</evidence>
<proteinExistence type="predicted"/>
<dbReference type="RefSeq" id="WP_144399514.1">
    <property type="nucleotide sequence ID" value="NZ_FUXI01000013.1"/>
</dbReference>
<keyword evidence="2" id="KW-0812">Transmembrane</keyword>
<dbReference type="Proteomes" id="UP000190328">
    <property type="component" value="Unassembled WGS sequence"/>
</dbReference>
<reference evidence="3 4" key="1">
    <citation type="submission" date="2017-02" db="EMBL/GenBank/DDBJ databases">
        <authorList>
            <person name="Peterson S.W."/>
        </authorList>
    </citation>
    <scope>NUCLEOTIDE SEQUENCE [LARGE SCALE GENOMIC DNA]</scope>
    <source>
        <strain evidence="3 4">ATCC BAA-1030</strain>
    </source>
</reference>
<feature type="region of interest" description="Disordered" evidence="1">
    <location>
        <begin position="253"/>
        <end position="346"/>
    </location>
</feature>
<keyword evidence="2" id="KW-1133">Transmembrane helix</keyword>
<gene>
    <name evidence="3" type="ORF">SAMN02745116_01342</name>
</gene>
<evidence type="ECO:0000313" key="4">
    <source>
        <dbReference type="Proteomes" id="UP000190328"/>
    </source>
</evidence>
<protein>
    <submittedName>
        <fullName evidence="3">Uncharacterized protein</fullName>
    </submittedName>
</protein>
<evidence type="ECO:0000256" key="2">
    <source>
        <dbReference type="SAM" id="Phobius"/>
    </source>
</evidence>
<feature type="compositionally biased region" description="Low complexity" evidence="1">
    <location>
        <begin position="305"/>
        <end position="323"/>
    </location>
</feature>
<keyword evidence="2" id="KW-0472">Membrane</keyword>
<organism evidence="3 4">
    <name type="scientific">Pilibacter termitis</name>
    <dbReference type="NCBI Taxonomy" id="263852"/>
    <lineage>
        <taxon>Bacteria</taxon>
        <taxon>Bacillati</taxon>
        <taxon>Bacillota</taxon>
        <taxon>Bacilli</taxon>
        <taxon>Lactobacillales</taxon>
        <taxon>Enterococcaceae</taxon>
        <taxon>Pilibacter</taxon>
    </lineage>
</organism>
<feature type="compositionally biased region" description="Basic and acidic residues" evidence="1">
    <location>
        <begin position="253"/>
        <end position="275"/>
    </location>
</feature>
<keyword evidence="4" id="KW-1185">Reference proteome</keyword>
<evidence type="ECO:0000256" key="1">
    <source>
        <dbReference type="SAM" id="MobiDB-lite"/>
    </source>
</evidence>
<dbReference type="STRING" id="263852.SAMN02745116_01342"/>
<sequence>MKEKLQNLQKKHVIAGVVGVFVVLIGLTFVVTKNVEAKRAEAIAEQKKEFEKKSKDLESIQSEIKGLWEDETKGFLKKEVSEDTFKKLQKQFSEHKIAKEVENKQVESAKNDYNKEIAKTTKVFGDFEVTFNSQTKTNALFKAPVVIGKEVKKDGTISDGLTIEKINEVDTEVLNNEFSKAVAELKKIATDQVNGITNSKKAVEALFKDGKPLDNEENYNKVKKEVEKIKNETAKKELLAKLDQVKKVVEEKKKVAEEKAKKEAEEKKAAEKAEAEAAAEQSGGKAVQDDSGNWAVETPQGVTVAPSQAAPQAQAPSNNNNGSSTGGGNTASPQTPAPQPAPSQPVTIVAGAVGNSGMIFDTESEADAWATAERWKEGGKWFKKSQQVVDIVYSDGSRKWTVNFF</sequence>
<name>A0A1T4N884_9ENTE</name>